<name>A0A7J6PDK6_PEROL</name>
<proteinExistence type="predicted"/>
<evidence type="ECO:0000313" key="1">
    <source>
        <dbReference type="EMBL" id="KAF4693570.1"/>
    </source>
</evidence>
<dbReference type="EMBL" id="JABANP010000043">
    <property type="protein sequence ID" value="KAF4693570.1"/>
    <property type="molecule type" value="Genomic_DNA"/>
</dbReference>
<reference evidence="1 2" key="1">
    <citation type="submission" date="2020-04" db="EMBL/GenBank/DDBJ databases">
        <title>Perkinsus olseni comparative genomics.</title>
        <authorList>
            <person name="Bogema D.R."/>
        </authorList>
    </citation>
    <scope>NUCLEOTIDE SEQUENCE [LARGE SCALE GENOMIC DNA]</scope>
    <source>
        <strain evidence="1">00978-12</strain>
    </source>
</reference>
<evidence type="ECO:0000313" key="2">
    <source>
        <dbReference type="Proteomes" id="UP000541610"/>
    </source>
</evidence>
<dbReference type="AlphaFoldDB" id="A0A7J6PDK6"/>
<comment type="caution">
    <text evidence="1">The sequence shown here is derived from an EMBL/GenBank/DDBJ whole genome shotgun (WGS) entry which is preliminary data.</text>
</comment>
<gene>
    <name evidence="1" type="ORF">FOZ60_010494</name>
</gene>
<sequence length="177" mass="18849">MTASGVSNNASGMSEAQKCKLVHAEYNACMAKCNGNPSRCTKQEQALRQCGERYSMGHRNARGGRPDETSVLGINYCIQEGIDLMQCAKSPTTDGCAKQFIKNEVIECNRPGGAELTASQVGGYSIAGSDSVKSRYLKGAEKLLGEVPPQRTAAQLSAACEAYAEANGIGEQKNTRF</sequence>
<accession>A0A7J6PDK6</accession>
<protein>
    <submittedName>
        <fullName evidence="1">Uncharacterized protein</fullName>
    </submittedName>
</protein>
<organism evidence="1 2">
    <name type="scientific">Perkinsus olseni</name>
    <name type="common">Perkinsus atlanticus</name>
    <dbReference type="NCBI Taxonomy" id="32597"/>
    <lineage>
        <taxon>Eukaryota</taxon>
        <taxon>Sar</taxon>
        <taxon>Alveolata</taxon>
        <taxon>Perkinsozoa</taxon>
        <taxon>Perkinsea</taxon>
        <taxon>Perkinsida</taxon>
        <taxon>Perkinsidae</taxon>
        <taxon>Perkinsus</taxon>
    </lineage>
</organism>
<dbReference type="Proteomes" id="UP000541610">
    <property type="component" value="Unassembled WGS sequence"/>
</dbReference>
<dbReference type="OrthoDB" id="408698at2759"/>